<evidence type="ECO:0008006" key="3">
    <source>
        <dbReference type="Google" id="ProtNLM"/>
    </source>
</evidence>
<accession>A0AAV4Q3J5</accession>
<gene>
    <name evidence="1" type="ORF">CEXT_608091</name>
</gene>
<dbReference type="InterPro" id="IPR036397">
    <property type="entry name" value="RNaseH_sf"/>
</dbReference>
<name>A0AAV4Q3J5_CAEEX</name>
<dbReference type="EMBL" id="BPLR01005638">
    <property type="protein sequence ID" value="GIY03889.1"/>
    <property type="molecule type" value="Genomic_DNA"/>
</dbReference>
<sequence>MKIDLKLLRAYYFELIAVDYPGDEWLHIYTDGSATGNATEAGLYREGFFEESYPAALNAPNFEAEIEAIKRALLNLNLSTPLKKVAFFIDSQSAILATVNIISDSYQGMKLRCLLIKQFLLAGKLFFTGFLVTATF</sequence>
<dbReference type="Gene3D" id="3.30.420.10">
    <property type="entry name" value="Ribonuclease H-like superfamily/Ribonuclease H"/>
    <property type="match status" value="1"/>
</dbReference>
<evidence type="ECO:0000313" key="2">
    <source>
        <dbReference type="Proteomes" id="UP001054945"/>
    </source>
</evidence>
<comment type="caution">
    <text evidence="1">The sequence shown here is derived from an EMBL/GenBank/DDBJ whole genome shotgun (WGS) entry which is preliminary data.</text>
</comment>
<organism evidence="1 2">
    <name type="scientific">Caerostris extrusa</name>
    <name type="common">Bark spider</name>
    <name type="synonym">Caerostris bankana</name>
    <dbReference type="NCBI Taxonomy" id="172846"/>
    <lineage>
        <taxon>Eukaryota</taxon>
        <taxon>Metazoa</taxon>
        <taxon>Ecdysozoa</taxon>
        <taxon>Arthropoda</taxon>
        <taxon>Chelicerata</taxon>
        <taxon>Arachnida</taxon>
        <taxon>Araneae</taxon>
        <taxon>Araneomorphae</taxon>
        <taxon>Entelegynae</taxon>
        <taxon>Araneoidea</taxon>
        <taxon>Araneidae</taxon>
        <taxon>Caerostris</taxon>
    </lineage>
</organism>
<evidence type="ECO:0000313" key="1">
    <source>
        <dbReference type="EMBL" id="GIY03889.1"/>
    </source>
</evidence>
<dbReference type="GO" id="GO:0003676">
    <property type="term" value="F:nucleic acid binding"/>
    <property type="evidence" value="ECO:0007669"/>
    <property type="project" value="InterPro"/>
</dbReference>
<keyword evidence="2" id="KW-1185">Reference proteome</keyword>
<proteinExistence type="predicted"/>
<dbReference type="AlphaFoldDB" id="A0AAV4Q3J5"/>
<dbReference type="Proteomes" id="UP001054945">
    <property type="component" value="Unassembled WGS sequence"/>
</dbReference>
<dbReference type="SUPFAM" id="SSF53098">
    <property type="entry name" value="Ribonuclease H-like"/>
    <property type="match status" value="1"/>
</dbReference>
<protein>
    <recommendedName>
        <fullName evidence="3">RNase H type-1 domain-containing protein</fullName>
    </recommendedName>
</protein>
<dbReference type="InterPro" id="IPR012337">
    <property type="entry name" value="RNaseH-like_sf"/>
</dbReference>
<reference evidence="1 2" key="1">
    <citation type="submission" date="2021-06" db="EMBL/GenBank/DDBJ databases">
        <title>Caerostris extrusa draft genome.</title>
        <authorList>
            <person name="Kono N."/>
            <person name="Arakawa K."/>
        </authorList>
    </citation>
    <scope>NUCLEOTIDE SEQUENCE [LARGE SCALE GENOMIC DNA]</scope>
</reference>